<evidence type="ECO:0000256" key="6">
    <source>
        <dbReference type="ARBA" id="ARBA00022989"/>
    </source>
</evidence>
<evidence type="ECO:0000313" key="11">
    <source>
        <dbReference type="EMBL" id="KAK2723004.1"/>
    </source>
</evidence>
<dbReference type="GO" id="GO:0005789">
    <property type="term" value="C:endoplasmic reticulum membrane"/>
    <property type="evidence" value="ECO:0007669"/>
    <property type="project" value="TreeGrafter"/>
</dbReference>
<keyword evidence="3 10" id="KW-0808">Transferase</keyword>
<dbReference type="Pfam" id="PF01151">
    <property type="entry name" value="ELO"/>
    <property type="match status" value="1"/>
</dbReference>
<dbReference type="PANTHER" id="PTHR11157:SF126">
    <property type="entry name" value="ELONGATION OF VERY LONG CHAIN FATTY ACIDS PROTEIN"/>
    <property type="match status" value="1"/>
</dbReference>
<organism evidence="11 12">
    <name type="scientific">Artemia franciscana</name>
    <name type="common">Brine shrimp</name>
    <name type="synonym">Artemia sanfranciscana</name>
    <dbReference type="NCBI Taxonomy" id="6661"/>
    <lineage>
        <taxon>Eukaryota</taxon>
        <taxon>Metazoa</taxon>
        <taxon>Ecdysozoa</taxon>
        <taxon>Arthropoda</taxon>
        <taxon>Crustacea</taxon>
        <taxon>Branchiopoda</taxon>
        <taxon>Anostraca</taxon>
        <taxon>Artemiidae</taxon>
        <taxon>Artemia</taxon>
    </lineage>
</organism>
<evidence type="ECO:0000256" key="1">
    <source>
        <dbReference type="ARBA" id="ARBA00004141"/>
    </source>
</evidence>
<comment type="similarity">
    <text evidence="10">Belongs to the ELO family.</text>
</comment>
<keyword evidence="5 10" id="KW-0276">Fatty acid metabolism</keyword>
<feature type="transmembrane region" description="Helical" evidence="10">
    <location>
        <begin position="176"/>
        <end position="195"/>
    </location>
</feature>
<evidence type="ECO:0000313" key="12">
    <source>
        <dbReference type="Proteomes" id="UP001187531"/>
    </source>
</evidence>
<dbReference type="GO" id="GO:0042761">
    <property type="term" value="P:very long-chain fatty acid biosynthetic process"/>
    <property type="evidence" value="ECO:0007669"/>
    <property type="project" value="TreeGrafter"/>
</dbReference>
<evidence type="ECO:0000256" key="8">
    <source>
        <dbReference type="ARBA" id="ARBA00023136"/>
    </source>
</evidence>
<keyword evidence="4 10" id="KW-0812">Transmembrane</keyword>
<dbReference type="GO" id="GO:0009922">
    <property type="term" value="F:fatty acid elongase activity"/>
    <property type="evidence" value="ECO:0007669"/>
    <property type="project" value="UniProtKB-EC"/>
</dbReference>
<sequence length="284" mass="33872">EEIHTTTRIFKFRPGSMDFLNNIIESGDSRVAEWFLVKSPIPVICVMILYIIFVIVAPRVMENRKPFDLKFVLMVYNAFQIYLSAWMAYETFMSAWLSNYDLRCQPVDTSTSPLAMRMARACWWFYFSKYIDLLDTVFFILRKKQSQVTFLHVYHHCTMIFNWWMGMKYAPGGQSFFVAMLNSMVHTVMYSYYLLSGFGPKVQKYLWWKRYLTQFQLIQFVLITVHILYGYFNNCDFPNFLVWFVSLYCFTLIGLFSNFYIRSYLKSSAKKHLNQSSNGFKKVD</sequence>
<dbReference type="GO" id="GO:0019367">
    <property type="term" value="P:fatty acid elongation, saturated fatty acid"/>
    <property type="evidence" value="ECO:0007669"/>
    <property type="project" value="TreeGrafter"/>
</dbReference>
<dbReference type="PROSITE" id="PS01188">
    <property type="entry name" value="ELO"/>
    <property type="match status" value="1"/>
</dbReference>
<comment type="subcellular location">
    <subcellularLocation>
        <location evidence="1">Membrane</location>
        <topology evidence="1">Multi-pass membrane protein</topology>
    </subcellularLocation>
</comment>
<comment type="catalytic activity">
    <reaction evidence="10">
        <text>a very-long-chain acyl-CoA + malonyl-CoA + H(+) = a very-long-chain 3-oxoacyl-CoA + CO2 + CoA</text>
        <dbReference type="Rhea" id="RHEA:32727"/>
        <dbReference type="ChEBI" id="CHEBI:15378"/>
        <dbReference type="ChEBI" id="CHEBI:16526"/>
        <dbReference type="ChEBI" id="CHEBI:57287"/>
        <dbReference type="ChEBI" id="CHEBI:57384"/>
        <dbReference type="ChEBI" id="CHEBI:90725"/>
        <dbReference type="ChEBI" id="CHEBI:90736"/>
        <dbReference type="EC" id="2.3.1.199"/>
    </reaction>
</comment>
<protein>
    <recommendedName>
        <fullName evidence="10">Elongation of very long chain fatty acids protein</fullName>
        <ecNumber evidence="10">2.3.1.199</ecNumber>
    </recommendedName>
    <alternativeName>
        <fullName evidence="10">Very-long-chain 3-oxoacyl-CoA synthase</fullName>
    </alternativeName>
</protein>
<feature type="transmembrane region" description="Helical" evidence="10">
    <location>
        <begin position="240"/>
        <end position="261"/>
    </location>
</feature>
<evidence type="ECO:0000256" key="7">
    <source>
        <dbReference type="ARBA" id="ARBA00023098"/>
    </source>
</evidence>
<feature type="non-terminal residue" evidence="11">
    <location>
        <position position="284"/>
    </location>
</feature>
<keyword evidence="12" id="KW-1185">Reference proteome</keyword>
<dbReference type="InterPro" id="IPR030457">
    <property type="entry name" value="ELO_CS"/>
</dbReference>
<keyword evidence="8 10" id="KW-0472">Membrane</keyword>
<gene>
    <name evidence="11" type="ORF">QYM36_003262</name>
</gene>
<accession>A0AA88I7U0</accession>
<evidence type="ECO:0000256" key="10">
    <source>
        <dbReference type="RuleBase" id="RU361115"/>
    </source>
</evidence>
<keyword evidence="2 10" id="KW-0444">Lipid biosynthesis</keyword>
<name>A0AA88I7U0_ARTSF</name>
<dbReference type="GO" id="GO:0034625">
    <property type="term" value="P:fatty acid elongation, monounsaturated fatty acid"/>
    <property type="evidence" value="ECO:0007669"/>
    <property type="project" value="TreeGrafter"/>
</dbReference>
<evidence type="ECO:0000256" key="4">
    <source>
        <dbReference type="ARBA" id="ARBA00022692"/>
    </source>
</evidence>
<proteinExistence type="inferred from homology"/>
<keyword evidence="9 10" id="KW-0275">Fatty acid biosynthesis</keyword>
<feature type="transmembrane region" description="Helical" evidence="10">
    <location>
        <begin position="215"/>
        <end position="234"/>
    </location>
</feature>
<keyword evidence="6 10" id="KW-1133">Transmembrane helix</keyword>
<dbReference type="AlphaFoldDB" id="A0AA88I7U0"/>
<evidence type="ECO:0000256" key="9">
    <source>
        <dbReference type="ARBA" id="ARBA00023160"/>
    </source>
</evidence>
<dbReference type="InterPro" id="IPR002076">
    <property type="entry name" value="ELO_fam"/>
</dbReference>
<keyword evidence="7 10" id="KW-0443">Lipid metabolism</keyword>
<comment type="caution">
    <text evidence="11">The sequence shown here is derived from an EMBL/GenBank/DDBJ whole genome shotgun (WGS) entry which is preliminary data.</text>
</comment>
<dbReference type="EMBL" id="JAVRJZ010000005">
    <property type="protein sequence ID" value="KAK2723004.1"/>
    <property type="molecule type" value="Genomic_DNA"/>
</dbReference>
<feature type="transmembrane region" description="Helical" evidence="10">
    <location>
        <begin position="39"/>
        <end position="57"/>
    </location>
</feature>
<evidence type="ECO:0000256" key="3">
    <source>
        <dbReference type="ARBA" id="ARBA00022679"/>
    </source>
</evidence>
<dbReference type="PANTHER" id="PTHR11157">
    <property type="entry name" value="FATTY ACID ACYL TRANSFERASE-RELATED"/>
    <property type="match status" value="1"/>
</dbReference>
<dbReference type="GO" id="GO:0034626">
    <property type="term" value="P:fatty acid elongation, polyunsaturated fatty acid"/>
    <property type="evidence" value="ECO:0007669"/>
    <property type="project" value="TreeGrafter"/>
</dbReference>
<evidence type="ECO:0000256" key="5">
    <source>
        <dbReference type="ARBA" id="ARBA00022832"/>
    </source>
</evidence>
<feature type="transmembrane region" description="Helical" evidence="10">
    <location>
        <begin position="148"/>
        <end position="164"/>
    </location>
</feature>
<dbReference type="Proteomes" id="UP001187531">
    <property type="component" value="Unassembled WGS sequence"/>
</dbReference>
<dbReference type="GO" id="GO:0030148">
    <property type="term" value="P:sphingolipid biosynthetic process"/>
    <property type="evidence" value="ECO:0007669"/>
    <property type="project" value="TreeGrafter"/>
</dbReference>
<feature type="transmembrane region" description="Helical" evidence="10">
    <location>
        <begin position="69"/>
        <end position="89"/>
    </location>
</feature>
<evidence type="ECO:0000256" key="2">
    <source>
        <dbReference type="ARBA" id="ARBA00022516"/>
    </source>
</evidence>
<dbReference type="EC" id="2.3.1.199" evidence="10"/>
<reference evidence="11" key="1">
    <citation type="submission" date="2023-07" db="EMBL/GenBank/DDBJ databases">
        <title>Chromosome-level genome assembly of Artemia franciscana.</title>
        <authorList>
            <person name="Jo E."/>
        </authorList>
    </citation>
    <scope>NUCLEOTIDE SEQUENCE</scope>
    <source>
        <tissue evidence="11">Whole body</tissue>
    </source>
</reference>